<accession>A0A6B3ST79</accession>
<dbReference type="PANTHER" id="PTHR12526:SF600">
    <property type="entry name" value="GLYCOSYL TRANSFERASE GROUP 1"/>
    <property type="match status" value="1"/>
</dbReference>
<sequence length="425" mass="47698">MEDLLYLVHRIPFPPNKGDKIRSFHILKHLSTRYRVHLGTFIDDPKDWEYVDKVKALCAETCIVPLNPTVAKLRSLSGFLHGEALSLPYYANRRLQLWVDTILGARRIDRALVFSSPMAQYLDGHRVARRVIDFVDVDSDKWRQYARSKRWPVSAIYSREARTLLQYERRIAAEFDSSTFVSRAESTMFKRLAPESAAKIRFFNNGVDSDYFSPEHAYENPFPAGVKPIVFTGAMDYWANAEAVDWFAHKIFPVIRARKPGAVFYIVGARPMPQVKSLAAIDGITVTGSVPDVRPYIAHAAVSVAPLRIARGIQNKVLEAMSMGRTVIASPEAAEGIQAVTGRELLVARDEREYVDMVLKQLQTKDKGQIGRAARERVVQRYSWQSGMKQLQDLLDANPSAPAPAKPLPFPTAASKANLVLDGAS</sequence>
<dbReference type="GO" id="GO:0016757">
    <property type="term" value="F:glycosyltransferase activity"/>
    <property type="evidence" value="ECO:0007669"/>
    <property type="project" value="TreeGrafter"/>
</dbReference>
<dbReference type="Proteomes" id="UP000482155">
    <property type="component" value="Unassembled WGS sequence"/>
</dbReference>
<protein>
    <submittedName>
        <fullName evidence="1">TIGR03087 family PEP-CTERM/XrtA system glycosyltransferase</fullName>
    </submittedName>
</protein>
<proteinExistence type="predicted"/>
<dbReference type="NCBIfam" id="TIGR03087">
    <property type="entry name" value="stp1"/>
    <property type="match status" value="1"/>
</dbReference>
<name>A0A6B3ST79_9BURK</name>
<dbReference type="CDD" id="cd03801">
    <property type="entry name" value="GT4_PimA-like"/>
    <property type="match status" value="1"/>
</dbReference>
<gene>
    <name evidence="1" type="ORF">G3574_24120</name>
</gene>
<dbReference type="Gene3D" id="3.40.50.2000">
    <property type="entry name" value="Glycogen Phosphorylase B"/>
    <property type="match status" value="2"/>
</dbReference>
<dbReference type="AlphaFoldDB" id="A0A6B3ST79"/>
<reference evidence="1 2" key="1">
    <citation type="submission" date="2020-02" db="EMBL/GenBank/DDBJ databases">
        <authorList>
            <person name="Kim M.K."/>
        </authorList>
    </citation>
    <scope>NUCLEOTIDE SEQUENCE [LARGE SCALE GENOMIC DNA]</scope>
    <source>
        <strain evidence="1 2">17J57-3</strain>
    </source>
</reference>
<dbReference type="InterPro" id="IPR017521">
    <property type="entry name" value="Sugar_tfrase_PEP-CTERM_Stp1"/>
</dbReference>
<dbReference type="EMBL" id="JAAIVB010000078">
    <property type="protein sequence ID" value="NEX64180.1"/>
    <property type="molecule type" value="Genomic_DNA"/>
</dbReference>
<dbReference type="SUPFAM" id="SSF53756">
    <property type="entry name" value="UDP-Glycosyltransferase/glycogen phosphorylase"/>
    <property type="match status" value="1"/>
</dbReference>
<dbReference type="PANTHER" id="PTHR12526">
    <property type="entry name" value="GLYCOSYLTRANSFERASE"/>
    <property type="match status" value="1"/>
</dbReference>
<organism evidence="1 2">
    <name type="scientific">Noviherbaspirillum galbum</name>
    <dbReference type="NCBI Taxonomy" id="2709383"/>
    <lineage>
        <taxon>Bacteria</taxon>
        <taxon>Pseudomonadati</taxon>
        <taxon>Pseudomonadota</taxon>
        <taxon>Betaproteobacteria</taxon>
        <taxon>Burkholderiales</taxon>
        <taxon>Oxalobacteraceae</taxon>
        <taxon>Noviherbaspirillum</taxon>
    </lineage>
</organism>
<dbReference type="Pfam" id="PF13692">
    <property type="entry name" value="Glyco_trans_1_4"/>
    <property type="match status" value="1"/>
</dbReference>
<keyword evidence="1" id="KW-0808">Transferase</keyword>
<evidence type="ECO:0000313" key="2">
    <source>
        <dbReference type="Proteomes" id="UP000482155"/>
    </source>
</evidence>
<dbReference type="RefSeq" id="WP_163968088.1">
    <property type="nucleotide sequence ID" value="NZ_JAAIVB010000078.1"/>
</dbReference>
<comment type="caution">
    <text evidence="1">The sequence shown here is derived from an EMBL/GenBank/DDBJ whole genome shotgun (WGS) entry which is preliminary data.</text>
</comment>
<evidence type="ECO:0000313" key="1">
    <source>
        <dbReference type="EMBL" id="NEX64180.1"/>
    </source>
</evidence>
<keyword evidence="2" id="KW-1185">Reference proteome</keyword>